<accession>A0A6C0I788</accession>
<dbReference type="InterPro" id="IPR000909">
    <property type="entry name" value="PLipase_C_PInositol-sp_X_dom"/>
</dbReference>
<dbReference type="InterPro" id="IPR017946">
    <property type="entry name" value="PLC-like_Pdiesterase_TIM-brl"/>
</dbReference>
<dbReference type="Gene3D" id="3.20.20.190">
    <property type="entry name" value="Phosphatidylinositol (PI) phosphodiesterase"/>
    <property type="match status" value="1"/>
</dbReference>
<dbReference type="InterPro" id="IPR001711">
    <property type="entry name" value="PLipase_C_Pinositol-sp_Y"/>
</dbReference>
<feature type="transmembrane region" description="Helical" evidence="1">
    <location>
        <begin position="64"/>
        <end position="82"/>
    </location>
</feature>
<keyword evidence="1" id="KW-0812">Transmembrane</keyword>
<dbReference type="Pfam" id="PF00388">
    <property type="entry name" value="PI-PLC-X"/>
    <property type="match status" value="1"/>
</dbReference>
<dbReference type="GO" id="GO:0004435">
    <property type="term" value="F:phosphatidylinositol-4,5-bisphosphate phospholipase C activity"/>
    <property type="evidence" value="ECO:0007669"/>
    <property type="project" value="InterPro"/>
</dbReference>
<keyword evidence="1" id="KW-0472">Membrane</keyword>
<name>A0A6C0I788_9ZZZZ</name>
<evidence type="ECO:0000256" key="1">
    <source>
        <dbReference type="SAM" id="Phobius"/>
    </source>
</evidence>
<dbReference type="SUPFAM" id="SSF51695">
    <property type="entry name" value="PLC-like phosphodiesterases"/>
    <property type="match status" value="1"/>
</dbReference>
<organism evidence="3">
    <name type="scientific">viral metagenome</name>
    <dbReference type="NCBI Taxonomy" id="1070528"/>
    <lineage>
        <taxon>unclassified sequences</taxon>
        <taxon>metagenomes</taxon>
        <taxon>organismal metagenomes</taxon>
    </lineage>
</organism>
<feature type="transmembrane region" description="Helical" evidence="1">
    <location>
        <begin position="31"/>
        <end position="52"/>
    </location>
</feature>
<dbReference type="SMART" id="SM00149">
    <property type="entry name" value="PLCYc"/>
    <property type="match status" value="1"/>
</dbReference>
<keyword evidence="1" id="KW-1133">Transmembrane helix</keyword>
<feature type="transmembrane region" description="Helical" evidence="1">
    <location>
        <begin position="5"/>
        <end position="25"/>
    </location>
</feature>
<dbReference type="GO" id="GO:0006629">
    <property type="term" value="P:lipid metabolic process"/>
    <property type="evidence" value="ECO:0007669"/>
    <property type="project" value="InterPro"/>
</dbReference>
<reference evidence="3" key="1">
    <citation type="journal article" date="2020" name="Nature">
        <title>Giant virus diversity and host interactions through global metagenomics.</title>
        <authorList>
            <person name="Schulz F."/>
            <person name="Roux S."/>
            <person name="Paez-Espino D."/>
            <person name="Jungbluth S."/>
            <person name="Walsh D.A."/>
            <person name="Denef V.J."/>
            <person name="McMahon K.D."/>
            <person name="Konstantinidis K.T."/>
            <person name="Eloe-Fadrosh E.A."/>
            <person name="Kyrpides N.C."/>
            <person name="Woyke T."/>
        </authorList>
    </citation>
    <scope>NUCLEOTIDE SEQUENCE</scope>
    <source>
        <strain evidence="3">GVMAG-M-3300023184-51</strain>
    </source>
</reference>
<evidence type="ECO:0000259" key="2">
    <source>
        <dbReference type="PROSITE" id="PS50008"/>
    </source>
</evidence>
<dbReference type="EMBL" id="MN740120">
    <property type="protein sequence ID" value="QHT88649.1"/>
    <property type="molecule type" value="Genomic_DNA"/>
</dbReference>
<dbReference type="PROSITE" id="PS50007">
    <property type="entry name" value="PIPLC_X_DOMAIN"/>
    <property type="match status" value="1"/>
</dbReference>
<protein>
    <recommendedName>
        <fullName evidence="2">PI-PLC Y-box domain-containing protein</fullName>
    </recommendedName>
</protein>
<dbReference type="GO" id="GO:0035556">
    <property type="term" value="P:intracellular signal transduction"/>
    <property type="evidence" value="ECO:0007669"/>
    <property type="project" value="InterPro"/>
</dbReference>
<dbReference type="PROSITE" id="PS50008">
    <property type="entry name" value="PIPLC_Y_DOMAIN"/>
    <property type="match status" value="1"/>
</dbReference>
<sequence length="418" mass="47821">MEPTILLMILVFSVIIYAFLYYFYYTGTGNFLGGLLIPILMLICAFVTDGLGMNWTLFGIKIDPIIGAIIGLIAGILIFVNMSDSMKTRNCSLMDTMYGELNTNILTIKKSDENYKYNLRDYYIKTAYNCCSGGEYRNDYVTLCSLNNLLKQGVRGLDFEIYSINDKPVVATSTSDNYHIKETFNSIDFSEILQNIINNAFSTSGAPNSGDPIIIHLRIKSENQKMYKNFAKILEKHNDYLLGKTYSYENTKNKLITNFGATPISELMGKISIIVDRSNPSFLECKEFYEYVNMTSDSIFMRELTFDNLQYSSDINELIEYNKQCMTIGTPNKGSNPANPSSVMMREMGCQMLAMKYQTIDTNLEENDIFFDENNSAFVLKPEKFRFKPIVIQAPPPQDPKLFYNSRTVKSDYYDFKI</sequence>
<proteinExistence type="predicted"/>
<dbReference type="Pfam" id="PF00387">
    <property type="entry name" value="PI-PLC-Y"/>
    <property type="match status" value="1"/>
</dbReference>
<dbReference type="AlphaFoldDB" id="A0A6C0I788"/>
<feature type="domain" description="PI-PLC Y-box" evidence="2">
    <location>
        <begin position="349"/>
        <end position="386"/>
    </location>
</feature>
<evidence type="ECO:0000313" key="3">
    <source>
        <dbReference type="EMBL" id="QHT88649.1"/>
    </source>
</evidence>